<evidence type="ECO:0000313" key="5">
    <source>
        <dbReference type="Proteomes" id="UP000738349"/>
    </source>
</evidence>
<feature type="signal peptide" evidence="2">
    <location>
        <begin position="1"/>
        <end position="18"/>
    </location>
</feature>
<evidence type="ECO:0000313" key="4">
    <source>
        <dbReference type="EMBL" id="KAH7113444.1"/>
    </source>
</evidence>
<evidence type="ECO:0000256" key="2">
    <source>
        <dbReference type="SAM" id="SignalP"/>
    </source>
</evidence>
<dbReference type="OrthoDB" id="3561078at2759"/>
<name>A0A9P9D6S8_9HYPO</name>
<feature type="region of interest" description="Disordered" evidence="1">
    <location>
        <begin position="129"/>
        <end position="163"/>
    </location>
</feature>
<reference evidence="4" key="1">
    <citation type="journal article" date="2021" name="Nat. Commun.">
        <title>Genetic determinants of endophytism in the Arabidopsis root mycobiome.</title>
        <authorList>
            <person name="Mesny F."/>
            <person name="Miyauchi S."/>
            <person name="Thiergart T."/>
            <person name="Pickel B."/>
            <person name="Atanasova L."/>
            <person name="Karlsson M."/>
            <person name="Huettel B."/>
            <person name="Barry K.W."/>
            <person name="Haridas S."/>
            <person name="Chen C."/>
            <person name="Bauer D."/>
            <person name="Andreopoulos W."/>
            <person name="Pangilinan J."/>
            <person name="LaButti K."/>
            <person name="Riley R."/>
            <person name="Lipzen A."/>
            <person name="Clum A."/>
            <person name="Drula E."/>
            <person name="Henrissat B."/>
            <person name="Kohler A."/>
            <person name="Grigoriev I.V."/>
            <person name="Martin F.M."/>
            <person name="Hacquard S."/>
        </authorList>
    </citation>
    <scope>NUCLEOTIDE SEQUENCE</scope>
    <source>
        <strain evidence="4">MPI-CAGE-AT-0147</strain>
    </source>
</reference>
<gene>
    <name evidence="4" type="ORF">EDB81DRAFT_825940</name>
    <name evidence="3" type="ORF">EDB81DRAFT_826922</name>
</gene>
<keyword evidence="5" id="KW-1185">Reference proteome</keyword>
<dbReference type="Proteomes" id="UP000738349">
    <property type="component" value="Unassembled WGS sequence"/>
</dbReference>
<dbReference type="EMBL" id="JAGMUV010000037">
    <property type="protein sequence ID" value="KAH7112654.1"/>
    <property type="molecule type" value="Genomic_DNA"/>
</dbReference>
<accession>A0A9P9D6S8</accession>
<proteinExistence type="predicted"/>
<organism evidence="4 5">
    <name type="scientific">Dactylonectria macrodidyma</name>
    <dbReference type="NCBI Taxonomy" id="307937"/>
    <lineage>
        <taxon>Eukaryota</taxon>
        <taxon>Fungi</taxon>
        <taxon>Dikarya</taxon>
        <taxon>Ascomycota</taxon>
        <taxon>Pezizomycotina</taxon>
        <taxon>Sordariomycetes</taxon>
        <taxon>Hypocreomycetidae</taxon>
        <taxon>Hypocreales</taxon>
        <taxon>Nectriaceae</taxon>
        <taxon>Dactylonectria</taxon>
    </lineage>
</organism>
<dbReference type="EMBL" id="JAGMUV010000035">
    <property type="protein sequence ID" value="KAH7113444.1"/>
    <property type="molecule type" value="Genomic_DNA"/>
</dbReference>
<protein>
    <recommendedName>
        <fullName evidence="6">Infection structure specific protein</fullName>
    </recommendedName>
</protein>
<evidence type="ECO:0000256" key="1">
    <source>
        <dbReference type="SAM" id="MobiDB-lite"/>
    </source>
</evidence>
<sequence>MQSKILLATTLLATAASASFMAHPNMKREIEARATATSVLSDECQSSILDIYADVPTPPAAIASDLLENPQTDPCNFHTPASLSKEYASYSSEVVSWYDENKDALSSALSECPALSSYATGIDACETGSGSGLSSDATGTGTSGSDSASSTSESNSDSTGAASHQSGMGMAAIAVAGFVVAIL</sequence>
<evidence type="ECO:0008006" key="6">
    <source>
        <dbReference type="Google" id="ProtNLM"/>
    </source>
</evidence>
<dbReference type="AlphaFoldDB" id="A0A9P9D6S8"/>
<keyword evidence="2" id="KW-0732">Signal</keyword>
<comment type="caution">
    <text evidence="4">The sequence shown here is derived from an EMBL/GenBank/DDBJ whole genome shotgun (WGS) entry which is preliminary data.</text>
</comment>
<feature type="compositionally biased region" description="Low complexity" evidence="1">
    <location>
        <begin position="132"/>
        <end position="163"/>
    </location>
</feature>
<evidence type="ECO:0000313" key="3">
    <source>
        <dbReference type="EMBL" id="KAH7112654.1"/>
    </source>
</evidence>
<feature type="chain" id="PRO_5040653968" description="Infection structure specific protein" evidence="2">
    <location>
        <begin position="19"/>
        <end position="183"/>
    </location>
</feature>